<dbReference type="PANTHER" id="PTHR12121:SF28">
    <property type="entry name" value="PROTEIN ANGEL HOMOLOG 1"/>
    <property type="match status" value="1"/>
</dbReference>
<dbReference type="RefSeq" id="XP_015825695.3">
    <property type="nucleotide sequence ID" value="XM_015970209.3"/>
</dbReference>
<dbReference type="Bgee" id="ENSNFUG00015012994">
    <property type="expression patterns" value="Expressed in zone of skin and 1 other cell type or tissue"/>
</dbReference>
<dbReference type="EMBL" id="HADY01007498">
    <property type="protein sequence ID" value="SBP45983.1"/>
    <property type="molecule type" value="Transcribed_RNA"/>
</dbReference>
<reference evidence="3" key="4">
    <citation type="submission" date="2025-05" db="UniProtKB">
        <authorList>
            <consortium name="Ensembl"/>
        </authorList>
    </citation>
    <scope>IDENTIFICATION</scope>
</reference>
<keyword evidence="4" id="KW-1185">Reference proteome</keyword>
<dbReference type="GO" id="GO:0000175">
    <property type="term" value="F:3'-5'-RNA exonuclease activity"/>
    <property type="evidence" value="ECO:0007669"/>
    <property type="project" value="TreeGrafter"/>
</dbReference>
<evidence type="ECO:0000259" key="1">
    <source>
        <dbReference type="Pfam" id="PF03372"/>
    </source>
</evidence>
<dbReference type="OrthoDB" id="10253982at2759"/>
<gene>
    <name evidence="2 3" type="primary">ANGEL1</name>
</gene>
<protein>
    <submittedName>
        <fullName evidence="2 3">Angel homolog 1</fullName>
    </submittedName>
</protein>
<dbReference type="KEGG" id="nfu:107392414"/>
<dbReference type="InterPro" id="IPR050410">
    <property type="entry name" value="CCR4/nocturin_mRNA_transcr"/>
</dbReference>
<dbReference type="InterPro" id="IPR036691">
    <property type="entry name" value="Endo/exonu/phosph_ase_sf"/>
</dbReference>
<dbReference type="Pfam" id="PF03372">
    <property type="entry name" value="Exo_endo_phos"/>
    <property type="match status" value="1"/>
</dbReference>
<reference evidence="2" key="3">
    <citation type="submission" date="2016-06" db="EMBL/GenBank/DDBJ databases">
        <title>The genome of a short-lived fish provides insights into sex chromosome evolution and the genetic control of aging.</title>
        <authorList>
            <person name="Reichwald K."/>
            <person name="Felder M."/>
            <person name="Petzold A."/>
            <person name="Koch P."/>
            <person name="Groth M."/>
            <person name="Platzer M."/>
        </authorList>
    </citation>
    <scope>NUCLEOTIDE SEQUENCE</scope>
    <source>
        <tissue evidence="2">Brain</tissue>
    </source>
</reference>
<sequence>MGDTKYTVNESSLKGEKTQLVTNEEPLMAVLQKDTINDVAANTCEIHSASKEKVEPPKLEDGEIVGHHMTKCTDGEGINAGGISPQEELLVQLTYLQTEEGIHKHACQAQKLKPSETSNMVRVQAEESNSGCSGDKRLEDKTVFEATECWDEYVILSGDVNSNAAGNEGVLLNPLLFNTQPHLDVGVQLDAQTSWHFPAGPGLTQEVQCPLWHFPVASYYPQLELTMPFEVVWREWDECNQKDQSSLIPFSVKKMSMDFTVMSYNILAQDLLEANKQLYVQCPLEVLDWTYRCSLLLKEIENWTPDILCLQEVQENHYHEQLYPALSQMGYTCVYKRRTGTKTDGCATCYRSTCFAEVAVTKLEFFRPELEMLDRHNVGIVLLIRPLIVQEAVVTAVGPPLCVANTHLLFNPKKGDVKLAQLAILLAEIDAVVKSCKAKGEHCNVVVCGDFNSVPHMPLHQLIITGELYYQGLPANMISGQEDQSNKHCYRHLRAPLWPNSLGINDLCQYTANTNNHTSESTSQKSEKRQYTREFILQFRYCPAACVRPQDLILIPGVTNINPENSRDDQQQDKRFRHILRHMLDLESVYKHFLPRSGCPEITTLHAEGGNTVDYIFYSPKRDFAPDQKAYGKSAGEGLKLTGFLSLLSEDVLWSMNGLPNHIFPSDHLSLLARFQLDINAE</sequence>
<feature type="domain" description="Endonuclease/exonuclease/phosphatase" evidence="1">
    <location>
        <begin position="262"/>
        <end position="668"/>
    </location>
</feature>
<evidence type="ECO:0000313" key="4">
    <source>
        <dbReference type="Proteomes" id="UP000694548"/>
    </source>
</evidence>
<dbReference type="GeneTree" id="ENSGT00940000159057"/>
<organism evidence="2">
    <name type="scientific">Nothobranchius furzeri</name>
    <name type="common">Turquoise killifish</name>
    <dbReference type="NCBI Taxonomy" id="105023"/>
    <lineage>
        <taxon>Eukaryota</taxon>
        <taxon>Metazoa</taxon>
        <taxon>Chordata</taxon>
        <taxon>Craniata</taxon>
        <taxon>Vertebrata</taxon>
        <taxon>Euteleostomi</taxon>
        <taxon>Actinopterygii</taxon>
        <taxon>Neopterygii</taxon>
        <taxon>Teleostei</taxon>
        <taxon>Neoteleostei</taxon>
        <taxon>Acanthomorphata</taxon>
        <taxon>Ovalentaria</taxon>
        <taxon>Atherinomorphae</taxon>
        <taxon>Cyprinodontiformes</taxon>
        <taxon>Nothobranchiidae</taxon>
        <taxon>Nothobranchius</taxon>
    </lineage>
</organism>
<dbReference type="GeneID" id="107392414"/>
<evidence type="ECO:0000313" key="3">
    <source>
        <dbReference type="Ensembl" id="ENSNFUP00015026810.1"/>
    </source>
</evidence>
<dbReference type="PANTHER" id="PTHR12121">
    <property type="entry name" value="CARBON CATABOLITE REPRESSOR PROTEIN 4"/>
    <property type="match status" value="1"/>
</dbReference>
<dbReference type="Proteomes" id="UP000694548">
    <property type="component" value="Chromosome sgr16"/>
</dbReference>
<dbReference type="Ensembl" id="ENSNFUT00015028011.1">
    <property type="protein sequence ID" value="ENSNFUP00015026810.1"/>
    <property type="gene ID" value="ENSNFUG00015012994.1"/>
</dbReference>
<dbReference type="AlphaFoldDB" id="A0A1A8UCT4"/>
<proteinExistence type="predicted"/>
<dbReference type="EMBL" id="HAEJ01004481">
    <property type="protein sequence ID" value="SBS44938.1"/>
    <property type="molecule type" value="Transcribed_RNA"/>
</dbReference>
<accession>A0A1A8UCT4</accession>
<name>A0A1A8UCT4_NOTFU</name>
<reference evidence="2" key="2">
    <citation type="submission" date="2016-05" db="EMBL/GenBank/DDBJ databases">
        <authorList>
            <person name="Lavstsen T."/>
            <person name="Jespersen J.S."/>
        </authorList>
    </citation>
    <scope>NUCLEOTIDE SEQUENCE</scope>
    <source>
        <tissue evidence="2">Brain</tissue>
    </source>
</reference>
<dbReference type="CTD" id="23357"/>
<dbReference type="SUPFAM" id="SSF56219">
    <property type="entry name" value="DNase I-like"/>
    <property type="match status" value="1"/>
</dbReference>
<evidence type="ECO:0000313" key="2">
    <source>
        <dbReference type="EMBL" id="SBS44938.1"/>
    </source>
</evidence>
<reference evidence="3" key="1">
    <citation type="submission" date="2014-08" db="EMBL/GenBank/DDBJ databases">
        <authorList>
            <person name="Senf B."/>
            <person name="Petzold A."/>
            <person name="Downie B.R."/>
            <person name="Koch P."/>
            <person name="Platzer M."/>
        </authorList>
    </citation>
    <scope>NUCLEOTIDE SEQUENCE [LARGE SCALE GENOMIC DNA]</scope>
    <source>
        <strain evidence="3">GRZ</strain>
    </source>
</reference>
<dbReference type="InterPro" id="IPR005135">
    <property type="entry name" value="Endo/exonuclease/phosphatase"/>
</dbReference>
<dbReference type="Gene3D" id="3.60.10.10">
    <property type="entry name" value="Endonuclease/exonuclease/phosphatase"/>
    <property type="match status" value="1"/>
</dbReference>
<dbReference type="OMA" id="MIKSCKA"/>